<protein>
    <recommendedName>
        <fullName evidence="4">carbonyl reductase (NADPH)</fullName>
        <ecNumber evidence="4">1.1.1.184</ecNumber>
    </recommendedName>
</protein>
<dbReference type="InterPro" id="IPR036291">
    <property type="entry name" value="NAD(P)-bd_dom_sf"/>
</dbReference>
<dbReference type="GO" id="GO:0004090">
    <property type="term" value="F:carbonyl reductase (NADPH) activity"/>
    <property type="evidence" value="ECO:0007669"/>
    <property type="project" value="UniProtKB-EC"/>
</dbReference>
<dbReference type="Proteomes" id="UP001162162">
    <property type="component" value="Unassembled WGS sequence"/>
</dbReference>
<evidence type="ECO:0000313" key="6">
    <source>
        <dbReference type="Proteomes" id="UP001162162"/>
    </source>
</evidence>
<dbReference type="PANTHER" id="PTHR43963">
    <property type="entry name" value="CARBONYL REDUCTASE 1-RELATED"/>
    <property type="match status" value="1"/>
</dbReference>
<keyword evidence="6" id="KW-1185">Reference proteome</keyword>
<evidence type="ECO:0000256" key="3">
    <source>
        <dbReference type="ARBA" id="ARBA00023002"/>
    </source>
</evidence>
<dbReference type="PANTHER" id="PTHR43963:SF4">
    <property type="entry name" value="CARBONYL REDUCTASE (NADPH)"/>
    <property type="match status" value="1"/>
</dbReference>
<dbReference type="AlphaFoldDB" id="A0AAV8Y4U6"/>
<keyword evidence="3" id="KW-0560">Oxidoreductase</keyword>
<dbReference type="PRINTS" id="PR00081">
    <property type="entry name" value="GDHRDH"/>
</dbReference>
<sequence>MSASKVAVVTGANKGVGYGIVEGLCKKFDGTIYLTARSENRGKAALAKLKELGFSPLFHQLDITDQESVDRFKEYIKSRHDGLDLLVNNAAIKYIHQLDTEHNSSANATELAVEEAEKTLEVNYYGTLRVCQALFPLLRNNARVVNISSASGRLCNIPSADLKAKFNDPNLTFEGVNKLMEKFIKDTKENRAEQEGWGTAYIASKVGLTALTFIQQRIFDKEVPNRNISINAVHPGFVDTDMSEHKGNLTVEQGARAPLYTALEANLKGKYIWFDSKVVDWAASPSP</sequence>
<proteinExistence type="inferred from homology"/>
<reference evidence="5" key="1">
    <citation type="journal article" date="2023" name="Insect Mol. Biol.">
        <title>Genome sequencing provides insights into the evolution of gene families encoding plant cell wall-degrading enzymes in longhorned beetles.</title>
        <authorList>
            <person name="Shin N.R."/>
            <person name="Okamura Y."/>
            <person name="Kirsch R."/>
            <person name="Pauchet Y."/>
        </authorList>
    </citation>
    <scope>NUCLEOTIDE SEQUENCE</scope>
    <source>
        <strain evidence="5">AMC_N1</strain>
    </source>
</reference>
<evidence type="ECO:0000256" key="2">
    <source>
        <dbReference type="ARBA" id="ARBA00022857"/>
    </source>
</evidence>
<evidence type="ECO:0000313" key="5">
    <source>
        <dbReference type="EMBL" id="KAJ8946454.1"/>
    </source>
</evidence>
<dbReference type="CDD" id="cd05324">
    <property type="entry name" value="carb_red_PTCR-like_SDR_c"/>
    <property type="match status" value="1"/>
</dbReference>
<comment type="similarity">
    <text evidence="1">Belongs to the short-chain dehydrogenases/reductases (SDR) family.</text>
</comment>
<dbReference type="InterPro" id="IPR002347">
    <property type="entry name" value="SDR_fam"/>
</dbReference>
<dbReference type="EMBL" id="JAPWTK010000186">
    <property type="protein sequence ID" value="KAJ8946454.1"/>
    <property type="molecule type" value="Genomic_DNA"/>
</dbReference>
<dbReference type="Pfam" id="PF00106">
    <property type="entry name" value="adh_short"/>
    <property type="match status" value="2"/>
</dbReference>
<comment type="caution">
    <text evidence="5">The sequence shown here is derived from an EMBL/GenBank/DDBJ whole genome shotgun (WGS) entry which is preliminary data.</text>
</comment>
<dbReference type="SUPFAM" id="SSF51735">
    <property type="entry name" value="NAD(P)-binding Rossmann-fold domains"/>
    <property type="match status" value="1"/>
</dbReference>
<dbReference type="Gene3D" id="3.40.50.720">
    <property type="entry name" value="NAD(P)-binding Rossmann-like Domain"/>
    <property type="match status" value="1"/>
</dbReference>
<organism evidence="5 6">
    <name type="scientific">Aromia moschata</name>
    <dbReference type="NCBI Taxonomy" id="1265417"/>
    <lineage>
        <taxon>Eukaryota</taxon>
        <taxon>Metazoa</taxon>
        <taxon>Ecdysozoa</taxon>
        <taxon>Arthropoda</taxon>
        <taxon>Hexapoda</taxon>
        <taxon>Insecta</taxon>
        <taxon>Pterygota</taxon>
        <taxon>Neoptera</taxon>
        <taxon>Endopterygota</taxon>
        <taxon>Coleoptera</taxon>
        <taxon>Polyphaga</taxon>
        <taxon>Cucujiformia</taxon>
        <taxon>Chrysomeloidea</taxon>
        <taxon>Cerambycidae</taxon>
        <taxon>Cerambycinae</taxon>
        <taxon>Callichromatini</taxon>
        <taxon>Aromia</taxon>
    </lineage>
</organism>
<dbReference type="EC" id="1.1.1.184" evidence="4"/>
<accession>A0AAV8Y4U6</accession>
<evidence type="ECO:0000256" key="4">
    <source>
        <dbReference type="ARBA" id="ARBA00026118"/>
    </source>
</evidence>
<name>A0AAV8Y4U6_9CUCU</name>
<evidence type="ECO:0000256" key="1">
    <source>
        <dbReference type="ARBA" id="ARBA00006484"/>
    </source>
</evidence>
<gene>
    <name evidence="5" type="ORF">NQ318_014442</name>
</gene>
<dbReference type="InterPro" id="IPR045313">
    <property type="entry name" value="CBR1-like"/>
</dbReference>
<keyword evidence="2" id="KW-0521">NADP</keyword>